<dbReference type="Proteomes" id="UP001321766">
    <property type="component" value="Chromosome"/>
</dbReference>
<dbReference type="Gene3D" id="2.60.40.740">
    <property type="match status" value="1"/>
</dbReference>
<dbReference type="InterPro" id="IPR013783">
    <property type="entry name" value="Ig-like_fold"/>
</dbReference>
<sequence>MTIRSVMRTGAGLLATVATLVGVSLLGVSTASADTEVPNLDLKTTNATITINGSASAVQGHSFKAVRIGIYQSANVDVSGNGGKLTSISVGTDTAVKTMAENALNQIDPSAPAPAFVGNPVGEVASEWLGFKSQGTVGVPQGDITSNDANHAWAGNLREFVTKLAADAGFASLVTASTYSATGSGSSAVFQNLPQGLYVVVDTTASGGTSSNSIPILVGTAVGVTASFPGYTQFKGETSPTAPILGKVQMKNDEPTVSKKAIQNSNTGSSASIGGYVQYEITGTVPLTTGYQHYKYVLVDTPDAGLRFSRSNGHQVEVTSGPAGGTQTTINEQNGGTPGFIVDAHSDGSVNFNLSPVITALTPGDQISVKYYMQLTDDATGGVLKNNVKLEYSNDQLHQPSDDRGNGGSENSATAPVTQAENAYFYRFELGKHAKADSRDLAGASFSVKVKGTSAALKFHQVKDAQGVAIPGRFKLAADQTASGDDVLFVSDGSYAGTHPDQAVHEGHLLIDGLGAGEYTVSEINPPNTFSGMFKPSFDVTIKPTGVSNQPSLSNTGDAWDLVSAGSWTYTATDPVALFPASGVHVISVFNVSSLSQLPMTGGAGIILAVMVALVALALAGILFALKRWRDARQL</sequence>
<keyword evidence="2" id="KW-1133">Transmembrane helix</keyword>
<feature type="chain" id="PRO_5045864238" evidence="3">
    <location>
        <begin position="34"/>
        <end position="635"/>
    </location>
</feature>
<gene>
    <name evidence="4" type="primary">fimA</name>
    <name evidence="4" type="ORF">KIM372_13920</name>
</gene>
<dbReference type="Gene3D" id="2.60.40.10">
    <property type="entry name" value="Immunoglobulins"/>
    <property type="match status" value="1"/>
</dbReference>
<keyword evidence="5" id="KW-1185">Reference proteome</keyword>
<keyword evidence="2" id="KW-0472">Membrane</keyword>
<keyword evidence="3" id="KW-0732">Signal</keyword>
<dbReference type="InterPro" id="IPR026466">
    <property type="entry name" value="Fim_isopep_form_D2_dom"/>
</dbReference>
<name>A0ABN6SF94_9BIFI</name>
<evidence type="ECO:0000256" key="2">
    <source>
        <dbReference type="SAM" id="Phobius"/>
    </source>
</evidence>
<proteinExistence type="predicted"/>
<feature type="region of interest" description="Disordered" evidence="1">
    <location>
        <begin position="396"/>
        <end position="416"/>
    </location>
</feature>
<evidence type="ECO:0000313" key="4">
    <source>
        <dbReference type="EMBL" id="BDR53485.1"/>
    </source>
</evidence>
<reference evidence="4 5" key="1">
    <citation type="journal article" date="2023" name="Microbiol. Spectr.">
        <title>Symbiosis of Carpenter Bees with Uncharacterized Lactic Acid Bacteria Showing NAD Auxotrophy.</title>
        <authorList>
            <person name="Kawasaki S."/>
            <person name="Ozawa K."/>
            <person name="Mori T."/>
            <person name="Yamamoto A."/>
            <person name="Ito M."/>
            <person name="Ohkuma M."/>
            <person name="Sakamoto M."/>
            <person name="Matsutani M."/>
        </authorList>
    </citation>
    <scope>NUCLEOTIDE SEQUENCE [LARGE SCALE GENOMIC DNA]</scope>
    <source>
        <strain evidence="4 5">Kim37-2</strain>
    </source>
</reference>
<evidence type="ECO:0000256" key="1">
    <source>
        <dbReference type="SAM" id="MobiDB-lite"/>
    </source>
</evidence>
<keyword evidence="4" id="KW-0176">Collagen</keyword>
<dbReference type="EMBL" id="AP026798">
    <property type="protein sequence ID" value="BDR53485.1"/>
    <property type="molecule type" value="Genomic_DNA"/>
</dbReference>
<evidence type="ECO:0000256" key="3">
    <source>
        <dbReference type="SAM" id="SignalP"/>
    </source>
</evidence>
<feature type="transmembrane region" description="Helical" evidence="2">
    <location>
        <begin position="603"/>
        <end position="626"/>
    </location>
</feature>
<protein>
    <submittedName>
        <fullName evidence="4">Collagen-binding protein</fullName>
    </submittedName>
</protein>
<dbReference type="NCBIfam" id="TIGR01167">
    <property type="entry name" value="LPXTG_anchor"/>
    <property type="match status" value="1"/>
</dbReference>
<organism evidence="4 5">
    <name type="scientific">Bombiscardovia nodaiensis</name>
    <dbReference type="NCBI Taxonomy" id="2932181"/>
    <lineage>
        <taxon>Bacteria</taxon>
        <taxon>Bacillati</taxon>
        <taxon>Actinomycetota</taxon>
        <taxon>Actinomycetes</taxon>
        <taxon>Bifidobacteriales</taxon>
        <taxon>Bifidobacteriaceae</taxon>
        <taxon>Bombiscardovia</taxon>
    </lineage>
</organism>
<keyword evidence="2" id="KW-0812">Transmembrane</keyword>
<evidence type="ECO:0000313" key="5">
    <source>
        <dbReference type="Proteomes" id="UP001321766"/>
    </source>
</evidence>
<dbReference type="NCBIfam" id="TIGR04226">
    <property type="entry name" value="RrgB_K2N_iso_D2"/>
    <property type="match status" value="1"/>
</dbReference>
<feature type="signal peptide" evidence="3">
    <location>
        <begin position="1"/>
        <end position="33"/>
    </location>
</feature>
<accession>A0ABN6SF94</accession>